<dbReference type="SUPFAM" id="SSF52047">
    <property type="entry name" value="RNI-like"/>
    <property type="match status" value="1"/>
</dbReference>
<dbReference type="Gene3D" id="3.80.10.10">
    <property type="entry name" value="Ribonuclease Inhibitor"/>
    <property type="match status" value="1"/>
</dbReference>
<dbReference type="OrthoDB" id="2269034at2759"/>
<evidence type="ECO:0000313" key="3">
    <source>
        <dbReference type="Proteomes" id="UP000724874"/>
    </source>
</evidence>
<comment type="caution">
    <text evidence="2">The sequence shown here is derived from an EMBL/GenBank/DDBJ whole genome shotgun (WGS) entry which is preliminary data.</text>
</comment>
<dbReference type="EMBL" id="JADNYJ010000165">
    <property type="protein sequence ID" value="KAF8877854.1"/>
    <property type="molecule type" value="Genomic_DNA"/>
</dbReference>
<sequence>MQEIESEIAAVKDKLYKLFERHRKARVQMNDLHDPMSARLPVEIISKIFQTCIPTELFSASPYMEEQPQANRRLLATPFTLGAVCRNWRDIAWSTPGVWNFIDIDADRVGKRVELQDLAMEWLSRSGNLPLSLKVHSSSKTFSPRTSLGVRALSECLNKLSPRWQTLDLTLPRDCLSLFQGTYGTPSILQSLRLETKRLSEGDSGFEMANASPRELRLCGDFSFNSIAIGFNRLTHIQVFRIGLKECVEMAKHAQLLESFAIVGTKQPDEDDSSFSGKVVTLPCLRRLRICDRIGVSPLLTCISCPALETLTFENVQYGRLGLATLSFLIHSSCHLQQLFFLETPINDSDMISLLKGIPSLRHLHVSPCFWVWKEENLLERLTETVIPDENVEEGQFLPLLTSFTYLINRPWHWTWNKLFAEVEKLFGMRQRPLKFIQLYIKGWSANDAPLSYIDVDILDHIHNLWEAGMKLAIFTEIEDVDIIKTSRNYHHSKQSQTSSESIIQRSSGHKDLALL</sequence>
<dbReference type="AlphaFoldDB" id="A0A9P5THE0"/>
<feature type="compositionally biased region" description="Polar residues" evidence="1">
    <location>
        <begin position="495"/>
        <end position="507"/>
    </location>
</feature>
<protein>
    <recommendedName>
        <fullName evidence="4">F-box domain-containing protein</fullName>
    </recommendedName>
</protein>
<organism evidence="2 3">
    <name type="scientific">Gymnopilus junonius</name>
    <name type="common">Spectacular rustgill mushroom</name>
    <name type="synonym">Gymnopilus spectabilis subsp. junonius</name>
    <dbReference type="NCBI Taxonomy" id="109634"/>
    <lineage>
        <taxon>Eukaryota</taxon>
        <taxon>Fungi</taxon>
        <taxon>Dikarya</taxon>
        <taxon>Basidiomycota</taxon>
        <taxon>Agaricomycotina</taxon>
        <taxon>Agaricomycetes</taxon>
        <taxon>Agaricomycetidae</taxon>
        <taxon>Agaricales</taxon>
        <taxon>Agaricineae</taxon>
        <taxon>Hymenogastraceae</taxon>
        <taxon>Gymnopilus</taxon>
    </lineage>
</organism>
<name>A0A9P5THE0_GYMJU</name>
<accession>A0A9P5THE0</accession>
<dbReference type="Proteomes" id="UP000724874">
    <property type="component" value="Unassembled WGS sequence"/>
</dbReference>
<dbReference type="InterPro" id="IPR032675">
    <property type="entry name" value="LRR_dom_sf"/>
</dbReference>
<gene>
    <name evidence="2" type="ORF">CPB84DRAFT_1852554</name>
</gene>
<feature type="region of interest" description="Disordered" evidence="1">
    <location>
        <begin position="492"/>
        <end position="516"/>
    </location>
</feature>
<evidence type="ECO:0000256" key="1">
    <source>
        <dbReference type="SAM" id="MobiDB-lite"/>
    </source>
</evidence>
<evidence type="ECO:0008006" key="4">
    <source>
        <dbReference type="Google" id="ProtNLM"/>
    </source>
</evidence>
<proteinExistence type="predicted"/>
<evidence type="ECO:0000313" key="2">
    <source>
        <dbReference type="EMBL" id="KAF8877854.1"/>
    </source>
</evidence>
<keyword evidence="3" id="KW-1185">Reference proteome</keyword>
<reference evidence="2" key="1">
    <citation type="submission" date="2020-11" db="EMBL/GenBank/DDBJ databases">
        <authorList>
            <consortium name="DOE Joint Genome Institute"/>
            <person name="Ahrendt S."/>
            <person name="Riley R."/>
            <person name="Andreopoulos W."/>
            <person name="LaButti K."/>
            <person name="Pangilinan J."/>
            <person name="Ruiz-duenas F.J."/>
            <person name="Barrasa J.M."/>
            <person name="Sanchez-Garcia M."/>
            <person name="Camarero S."/>
            <person name="Miyauchi S."/>
            <person name="Serrano A."/>
            <person name="Linde D."/>
            <person name="Babiker R."/>
            <person name="Drula E."/>
            <person name="Ayuso-Fernandez I."/>
            <person name="Pacheco R."/>
            <person name="Padilla G."/>
            <person name="Ferreira P."/>
            <person name="Barriuso J."/>
            <person name="Kellner H."/>
            <person name="Castanera R."/>
            <person name="Alfaro M."/>
            <person name="Ramirez L."/>
            <person name="Pisabarro A.G."/>
            <person name="Kuo A."/>
            <person name="Tritt A."/>
            <person name="Lipzen A."/>
            <person name="He G."/>
            <person name="Yan M."/>
            <person name="Ng V."/>
            <person name="Cullen D."/>
            <person name="Martin F."/>
            <person name="Rosso M.-N."/>
            <person name="Henrissat B."/>
            <person name="Hibbett D."/>
            <person name="Martinez A.T."/>
            <person name="Grigoriev I.V."/>
        </authorList>
    </citation>
    <scope>NUCLEOTIDE SEQUENCE</scope>
    <source>
        <strain evidence="2">AH 44721</strain>
    </source>
</reference>